<evidence type="ECO:0000313" key="3">
    <source>
        <dbReference type="EMBL" id="NEU03977.1"/>
    </source>
</evidence>
<dbReference type="EMBL" id="JAAGPU010000004">
    <property type="protein sequence ID" value="NEU03977.1"/>
    <property type="molecule type" value="Genomic_DNA"/>
</dbReference>
<dbReference type="InterPro" id="IPR006675">
    <property type="entry name" value="HDIG_dom"/>
</dbReference>
<evidence type="ECO:0000256" key="1">
    <source>
        <dbReference type="ARBA" id="ARBA00022801"/>
    </source>
</evidence>
<dbReference type="NCBIfam" id="TIGR00277">
    <property type="entry name" value="HDIG"/>
    <property type="match status" value="1"/>
</dbReference>
<dbReference type="InterPro" id="IPR003607">
    <property type="entry name" value="HD/PDEase_dom"/>
</dbReference>
<name>A0A6M0H0E7_9CLOT</name>
<accession>A0A6M0H0E7</accession>
<reference evidence="3 4" key="1">
    <citation type="submission" date="2020-02" db="EMBL/GenBank/DDBJ databases">
        <title>Genome assembly of a novel Clostridium senegalense strain.</title>
        <authorList>
            <person name="Gupta T.B."/>
            <person name="Jauregui R."/>
            <person name="Maclean P."/>
            <person name="Nawarathana A."/>
            <person name="Brightwell G."/>
        </authorList>
    </citation>
    <scope>NUCLEOTIDE SEQUENCE [LARGE SCALE GENOMIC DNA]</scope>
    <source>
        <strain evidence="3 4">AGRFS4</strain>
    </source>
</reference>
<dbReference type="PANTHER" id="PTHR37294">
    <property type="entry name" value="3'-5' EXORIBONUCLEASE YHAM"/>
    <property type="match status" value="1"/>
</dbReference>
<dbReference type="SUPFAM" id="SSF109604">
    <property type="entry name" value="HD-domain/PDEase-like"/>
    <property type="match status" value="1"/>
</dbReference>
<dbReference type="GO" id="GO:0031125">
    <property type="term" value="P:rRNA 3'-end processing"/>
    <property type="evidence" value="ECO:0007669"/>
    <property type="project" value="TreeGrafter"/>
</dbReference>
<evidence type="ECO:0000259" key="2">
    <source>
        <dbReference type="SMART" id="SM00471"/>
    </source>
</evidence>
<protein>
    <submittedName>
        <fullName evidence="3">HD domain-containing protein</fullName>
    </submittedName>
</protein>
<keyword evidence="1" id="KW-0378">Hydrolase</keyword>
<feature type="domain" description="HD/PDEase" evidence="2">
    <location>
        <begin position="15"/>
        <end position="147"/>
    </location>
</feature>
<sequence length="167" mass="19210">MNFQKSIGGKEHHVYSGGLAKHTLDVVEITRDLCYRYDCSHKEIAILSAKLHDIGKIYEYKEDFSTTLRGEMEGHIVIGMTMIEEALNSKSEFYDEDFKCRIRGCIVQHHGAVKYGSPKAPNSQESYIVHHADYLDCIMNKIKTIKANTQIGNWTEFDEKIKCKLYI</sequence>
<dbReference type="SMART" id="SM00471">
    <property type="entry name" value="HDc"/>
    <property type="match status" value="1"/>
</dbReference>
<dbReference type="Pfam" id="PF01966">
    <property type="entry name" value="HD"/>
    <property type="match status" value="1"/>
</dbReference>
<gene>
    <name evidence="3" type="ORF">G3M99_03740</name>
</gene>
<dbReference type="InterPro" id="IPR006674">
    <property type="entry name" value="HD_domain"/>
</dbReference>
<evidence type="ECO:0000313" key="4">
    <source>
        <dbReference type="Proteomes" id="UP000481872"/>
    </source>
</evidence>
<dbReference type="InterPro" id="IPR050798">
    <property type="entry name" value="YhaM_exoribonuc/phosphodiest"/>
</dbReference>
<keyword evidence="4" id="KW-1185">Reference proteome</keyword>
<dbReference type="Proteomes" id="UP000481872">
    <property type="component" value="Unassembled WGS sequence"/>
</dbReference>
<proteinExistence type="predicted"/>
<dbReference type="CDD" id="cd00077">
    <property type="entry name" value="HDc"/>
    <property type="match status" value="1"/>
</dbReference>
<dbReference type="Gene3D" id="1.10.3210.10">
    <property type="entry name" value="Hypothetical protein af1432"/>
    <property type="match status" value="1"/>
</dbReference>
<dbReference type="AlphaFoldDB" id="A0A6M0H0E7"/>
<organism evidence="3 4">
    <name type="scientific">Clostridium senegalense</name>
    <dbReference type="NCBI Taxonomy" id="1465809"/>
    <lineage>
        <taxon>Bacteria</taxon>
        <taxon>Bacillati</taxon>
        <taxon>Bacillota</taxon>
        <taxon>Clostridia</taxon>
        <taxon>Eubacteriales</taxon>
        <taxon>Clostridiaceae</taxon>
        <taxon>Clostridium</taxon>
    </lineage>
</organism>
<dbReference type="PANTHER" id="PTHR37294:SF1">
    <property type="entry name" value="3'-5' EXORIBONUCLEASE YHAM"/>
    <property type="match status" value="1"/>
</dbReference>
<comment type="caution">
    <text evidence="3">The sequence shown here is derived from an EMBL/GenBank/DDBJ whole genome shotgun (WGS) entry which is preliminary data.</text>
</comment>
<dbReference type="GO" id="GO:0016787">
    <property type="term" value="F:hydrolase activity"/>
    <property type="evidence" value="ECO:0007669"/>
    <property type="project" value="UniProtKB-KW"/>
</dbReference>